<dbReference type="EMBL" id="MFTO01000011">
    <property type="protein sequence ID" value="OGI63888.1"/>
    <property type="molecule type" value="Genomic_DNA"/>
</dbReference>
<dbReference type="Pfam" id="PF00572">
    <property type="entry name" value="Ribosomal_L13"/>
    <property type="match status" value="1"/>
</dbReference>
<keyword evidence="2 5" id="KW-0689">Ribosomal protein</keyword>
<dbReference type="Proteomes" id="UP000178985">
    <property type="component" value="Unassembled WGS sequence"/>
</dbReference>
<dbReference type="Gene3D" id="3.90.1180.10">
    <property type="entry name" value="Ribosomal protein L13"/>
    <property type="match status" value="1"/>
</dbReference>
<comment type="caution">
    <text evidence="5">The sequence shown here is derived from an EMBL/GenBank/DDBJ whole genome shotgun (WGS) entry which is preliminary data.</text>
</comment>
<dbReference type="AlphaFoldDB" id="A0A1F6V2P5"/>
<name>A0A1F6V2P5_9BACT</name>
<accession>A0A1F6V2P5</accession>
<dbReference type="CDD" id="cd00392">
    <property type="entry name" value="Ribosomal_L13"/>
    <property type="match status" value="1"/>
</dbReference>
<evidence type="ECO:0000256" key="1">
    <source>
        <dbReference type="ARBA" id="ARBA00006227"/>
    </source>
</evidence>
<evidence type="ECO:0000313" key="6">
    <source>
        <dbReference type="Proteomes" id="UP000178985"/>
    </source>
</evidence>
<dbReference type="InterPro" id="IPR005823">
    <property type="entry name" value="Ribosomal_uL13_bac-type"/>
</dbReference>
<evidence type="ECO:0000256" key="2">
    <source>
        <dbReference type="ARBA" id="ARBA00022980"/>
    </source>
</evidence>
<dbReference type="NCBIfam" id="TIGR01066">
    <property type="entry name" value="rplM_bact"/>
    <property type="match status" value="1"/>
</dbReference>
<sequence length="121" mass="13385">MQKSKKTTEKTIDASGMALGRVASIVATALIGKDKVSFVRNMYSGSPVKVVNASKIRITPKKLESLSHNRYSGYPGGLKTISGVYTVKTKGFKELVRLAVDRMLPKNKLKREMLKNLKVEE</sequence>
<evidence type="ECO:0000256" key="3">
    <source>
        <dbReference type="ARBA" id="ARBA00023274"/>
    </source>
</evidence>
<dbReference type="GO" id="GO:0006412">
    <property type="term" value="P:translation"/>
    <property type="evidence" value="ECO:0007669"/>
    <property type="project" value="InterPro"/>
</dbReference>
<evidence type="ECO:0000256" key="4">
    <source>
        <dbReference type="ARBA" id="ARBA00035499"/>
    </source>
</evidence>
<dbReference type="GO" id="GO:0003735">
    <property type="term" value="F:structural constituent of ribosome"/>
    <property type="evidence" value="ECO:0007669"/>
    <property type="project" value="InterPro"/>
</dbReference>
<organism evidence="5 6">
    <name type="scientific">Candidatus Nomurabacteria bacterium RIFCSPHIGHO2_01_FULL_40_20</name>
    <dbReference type="NCBI Taxonomy" id="1801738"/>
    <lineage>
        <taxon>Bacteria</taxon>
        <taxon>Candidatus Nomuraibacteriota</taxon>
    </lineage>
</organism>
<proteinExistence type="inferred from homology"/>
<dbReference type="PANTHER" id="PTHR11545">
    <property type="entry name" value="RIBOSOMAL PROTEIN L13"/>
    <property type="match status" value="1"/>
</dbReference>
<dbReference type="GO" id="GO:0022625">
    <property type="term" value="C:cytosolic large ribosomal subunit"/>
    <property type="evidence" value="ECO:0007669"/>
    <property type="project" value="TreeGrafter"/>
</dbReference>
<dbReference type="GO" id="GO:0017148">
    <property type="term" value="P:negative regulation of translation"/>
    <property type="evidence" value="ECO:0007669"/>
    <property type="project" value="TreeGrafter"/>
</dbReference>
<dbReference type="InterPro" id="IPR005822">
    <property type="entry name" value="Ribosomal_uL13"/>
</dbReference>
<dbReference type="SUPFAM" id="SSF52161">
    <property type="entry name" value="Ribosomal protein L13"/>
    <property type="match status" value="1"/>
</dbReference>
<dbReference type="GO" id="GO:0003729">
    <property type="term" value="F:mRNA binding"/>
    <property type="evidence" value="ECO:0007669"/>
    <property type="project" value="TreeGrafter"/>
</dbReference>
<dbReference type="PANTHER" id="PTHR11545:SF2">
    <property type="entry name" value="LARGE RIBOSOMAL SUBUNIT PROTEIN UL13M"/>
    <property type="match status" value="1"/>
</dbReference>
<keyword evidence="3" id="KW-0687">Ribonucleoprotein</keyword>
<reference evidence="5 6" key="1">
    <citation type="journal article" date="2016" name="Nat. Commun.">
        <title>Thousands of microbial genomes shed light on interconnected biogeochemical processes in an aquifer system.</title>
        <authorList>
            <person name="Anantharaman K."/>
            <person name="Brown C.T."/>
            <person name="Hug L.A."/>
            <person name="Sharon I."/>
            <person name="Castelle C.J."/>
            <person name="Probst A.J."/>
            <person name="Thomas B.C."/>
            <person name="Singh A."/>
            <person name="Wilkins M.J."/>
            <person name="Karaoz U."/>
            <person name="Brodie E.L."/>
            <person name="Williams K.H."/>
            <person name="Hubbard S.S."/>
            <person name="Banfield J.F."/>
        </authorList>
    </citation>
    <scope>NUCLEOTIDE SEQUENCE [LARGE SCALE GENOMIC DNA]</scope>
</reference>
<gene>
    <name evidence="5" type="ORF">A2733_01465</name>
</gene>
<dbReference type="InterPro" id="IPR036899">
    <property type="entry name" value="Ribosomal_uL13_sf"/>
</dbReference>
<protein>
    <recommendedName>
        <fullName evidence="4">50S ribosomal protein L13</fullName>
    </recommendedName>
</protein>
<comment type="similarity">
    <text evidence="1">Belongs to the universal ribosomal protein uL13 family.</text>
</comment>
<dbReference type="PIRSF" id="PIRSF002181">
    <property type="entry name" value="Ribosomal_L13"/>
    <property type="match status" value="1"/>
</dbReference>
<evidence type="ECO:0000313" key="5">
    <source>
        <dbReference type="EMBL" id="OGI63888.1"/>
    </source>
</evidence>